<accession>A0A2W5QIW3</accession>
<keyword evidence="2" id="KW-1133">Transmembrane helix</keyword>
<feature type="transmembrane region" description="Helical" evidence="2">
    <location>
        <begin position="40"/>
        <end position="58"/>
    </location>
</feature>
<keyword evidence="2" id="KW-0812">Transmembrane</keyword>
<evidence type="ECO:0000256" key="1">
    <source>
        <dbReference type="SAM" id="MobiDB-lite"/>
    </source>
</evidence>
<dbReference type="AlphaFoldDB" id="A0A2W5QIW3"/>
<reference evidence="4 5" key="1">
    <citation type="submission" date="2017-08" db="EMBL/GenBank/DDBJ databases">
        <title>Infants hospitalized years apart are colonized by the same room-sourced microbial strains.</title>
        <authorList>
            <person name="Brooks B."/>
            <person name="Olm M.R."/>
            <person name="Firek B.A."/>
            <person name="Baker R."/>
            <person name="Thomas B.C."/>
            <person name="Morowitz M.J."/>
            <person name="Banfield J.F."/>
        </authorList>
    </citation>
    <scope>NUCLEOTIDE SEQUENCE [LARGE SCALE GENOMIC DNA]</scope>
    <source>
        <strain evidence="4">S2_005_002_R2_33</strain>
    </source>
</reference>
<name>A0A2W5QIW3_9SPHN</name>
<feature type="domain" description="Inositolphosphotransferase Aur1/Ipt1" evidence="3">
    <location>
        <begin position="133"/>
        <end position="319"/>
    </location>
</feature>
<dbReference type="EMBL" id="QFPX01000001">
    <property type="protein sequence ID" value="PZQ57727.1"/>
    <property type="molecule type" value="Genomic_DNA"/>
</dbReference>
<evidence type="ECO:0000313" key="4">
    <source>
        <dbReference type="EMBL" id="PZQ57727.1"/>
    </source>
</evidence>
<organism evidence="4 5">
    <name type="scientific">Novosphingobium pentaromativorans</name>
    <dbReference type="NCBI Taxonomy" id="205844"/>
    <lineage>
        <taxon>Bacteria</taxon>
        <taxon>Pseudomonadati</taxon>
        <taxon>Pseudomonadota</taxon>
        <taxon>Alphaproteobacteria</taxon>
        <taxon>Sphingomonadales</taxon>
        <taxon>Sphingomonadaceae</taxon>
        <taxon>Novosphingobium</taxon>
    </lineage>
</organism>
<evidence type="ECO:0000259" key="3">
    <source>
        <dbReference type="Pfam" id="PF14378"/>
    </source>
</evidence>
<feature type="transmembrane region" description="Helical" evidence="2">
    <location>
        <begin position="101"/>
        <end position="120"/>
    </location>
</feature>
<proteinExistence type="predicted"/>
<dbReference type="Pfam" id="PF14378">
    <property type="entry name" value="PAP2_3"/>
    <property type="match status" value="1"/>
</dbReference>
<comment type="caution">
    <text evidence="4">The sequence shown here is derived from an EMBL/GenBank/DDBJ whole genome shotgun (WGS) entry which is preliminary data.</text>
</comment>
<protein>
    <submittedName>
        <fullName evidence="4">Phosphatase</fullName>
    </submittedName>
</protein>
<gene>
    <name evidence="4" type="ORF">DI555_01250</name>
</gene>
<feature type="transmembrane region" description="Helical" evidence="2">
    <location>
        <begin position="193"/>
        <end position="220"/>
    </location>
</feature>
<dbReference type="InterPro" id="IPR026841">
    <property type="entry name" value="Aur1/Ipt1"/>
</dbReference>
<keyword evidence="2" id="KW-0472">Membrane</keyword>
<dbReference type="GO" id="GO:0016020">
    <property type="term" value="C:membrane"/>
    <property type="evidence" value="ECO:0007669"/>
    <property type="project" value="UniProtKB-SubCell"/>
</dbReference>
<feature type="region of interest" description="Disordered" evidence="1">
    <location>
        <begin position="1"/>
        <end position="30"/>
    </location>
</feature>
<evidence type="ECO:0000313" key="5">
    <source>
        <dbReference type="Proteomes" id="UP000249082"/>
    </source>
</evidence>
<sequence length="334" mass="36537">MEPVLSPSALSEAGRLVDAPRSRRREADAERPGRAIRRHFLIALGFSLAAVWALLGRAELHIDPWREDNLPFYAAGMAALVLRIGWGGRSPRRAVSNAAEFGEYAALFTLVSLMGAAASYPVAALTHGYADAALQDIDEVLGFDWLACYRLVAAHPVLQVLGTIAYRSIYVTPAMIMWAAARRGDRQQAYRFLAGFWLAAVITLVLFSLMPAVGPFSYLWHQPVAYMPESELWQQGLIPALRERSVHLVDLGHLRGIVSAPSFHTAAAVLYIAAAWPVRGLRWPVLALNLAMLFSTPVEGTHYLIDMVLGAGVAVTALLAVAAYCRRLERQPGI</sequence>
<evidence type="ECO:0000256" key="2">
    <source>
        <dbReference type="SAM" id="Phobius"/>
    </source>
</evidence>
<feature type="compositionally biased region" description="Basic and acidic residues" evidence="1">
    <location>
        <begin position="18"/>
        <end position="30"/>
    </location>
</feature>
<feature type="transmembrane region" description="Helical" evidence="2">
    <location>
        <begin position="70"/>
        <end position="89"/>
    </location>
</feature>
<feature type="transmembrane region" description="Helical" evidence="2">
    <location>
        <begin position="304"/>
        <end position="325"/>
    </location>
</feature>
<dbReference type="Proteomes" id="UP000249082">
    <property type="component" value="Unassembled WGS sequence"/>
</dbReference>